<dbReference type="InterPro" id="IPR027417">
    <property type="entry name" value="P-loop_NTPase"/>
</dbReference>
<protein>
    <recommendedName>
        <fullName evidence="3">AAA domain-containing protein</fullName>
    </recommendedName>
</protein>
<comment type="caution">
    <text evidence="1">The sequence shown here is derived from an EMBL/GenBank/DDBJ whole genome shotgun (WGS) entry which is preliminary data.</text>
</comment>
<evidence type="ECO:0000313" key="2">
    <source>
        <dbReference type="Proteomes" id="UP000613840"/>
    </source>
</evidence>
<keyword evidence="2" id="KW-1185">Reference proteome</keyword>
<reference evidence="1" key="1">
    <citation type="journal article" date="2014" name="Int. J. Syst. Evol. Microbiol.">
        <title>Complete genome sequence of Corynebacterium casei LMG S-19264T (=DSM 44701T), isolated from a smear-ripened cheese.</title>
        <authorList>
            <consortium name="US DOE Joint Genome Institute (JGI-PGF)"/>
            <person name="Walter F."/>
            <person name="Albersmeier A."/>
            <person name="Kalinowski J."/>
            <person name="Ruckert C."/>
        </authorList>
    </citation>
    <scope>NUCLEOTIDE SEQUENCE</scope>
    <source>
        <strain evidence="1">CGMCC 4.7306</strain>
    </source>
</reference>
<dbReference type="EMBL" id="BMMZ01000011">
    <property type="protein sequence ID" value="GGL76530.1"/>
    <property type="molecule type" value="Genomic_DNA"/>
</dbReference>
<gene>
    <name evidence="1" type="ORF">GCM10011575_38340</name>
</gene>
<dbReference type="Proteomes" id="UP000613840">
    <property type="component" value="Unassembled WGS sequence"/>
</dbReference>
<proteinExistence type="predicted"/>
<evidence type="ECO:0008006" key="3">
    <source>
        <dbReference type="Google" id="ProtNLM"/>
    </source>
</evidence>
<accession>A0A917SEI5</accession>
<dbReference type="Gene3D" id="3.40.50.300">
    <property type="entry name" value="P-loop containing nucleotide triphosphate hydrolases"/>
    <property type="match status" value="1"/>
</dbReference>
<name>A0A917SEI5_9ACTN</name>
<evidence type="ECO:0000313" key="1">
    <source>
        <dbReference type="EMBL" id="GGL76530.1"/>
    </source>
</evidence>
<dbReference type="SUPFAM" id="SSF52540">
    <property type="entry name" value="P-loop containing nucleoside triphosphate hydrolases"/>
    <property type="match status" value="1"/>
</dbReference>
<dbReference type="AlphaFoldDB" id="A0A917SEI5"/>
<dbReference type="RefSeq" id="WP_188896996.1">
    <property type="nucleotide sequence ID" value="NZ_BMMZ01000011.1"/>
</dbReference>
<sequence length="174" mass="19380">MITIVSGIPGAGKTTVSRLLADGWPRSVHLEGDRIGAEFIVRGLLQPGDEPVEESEAQLVLRRRNTALLADSFGSAGFEVVVDDVILWPGGLRLYLDLLPSRPIRFVVLAPQLDVVAQRDAGRSKHVFEQWRHLNDQLLRWTDQPGLRLDTSGLNAETTVRIIRQRWDEALIAS</sequence>
<organism evidence="1 2">
    <name type="scientific">Microlunatus endophyticus</name>
    <dbReference type="NCBI Taxonomy" id="1716077"/>
    <lineage>
        <taxon>Bacteria</taxon>
        <taxon>Bacillati</taxon>
        <taxon>Actinomycetota</taxon>
        <taxon>Actinomycetes</taxon>
        <taxon>Propionibacteriales</taxon>
        <taxon>Propionibacteriaceae</taxon>
        <taxon>Microlunatus</taxon>
    </lineage>
</organism>
<reference evidence="1" key="2">
    <citation type="submission" date="2020-09" db="EMBL/GenBank/DDBJ databases">
        <authorList>
            <person name="Sun Q."/>
            <person name="Zhou Y."/>
        </authorList>
    </citation>
    <scope>NUCLEOTIDE SEQUENCE</scope>
    <source>
        <strain evidence="1">CGMCC 4.7306</strain>
    </source>
</reference>
<dbReference type="Pfam" id="PF13671">
    <property type="entry name" value="AAA_33"/>
    <property type="match status" value="1"/>
</dbReference>